<dbReference type="PRINTS" id="PR00980">
    <property type="entry name" value="TRNASYNTHALA"/>
</dbReference>
<protein>
    <recommendedName>
        <fullName evidence="3">Alanine--tRNA ligase</fullName>
        <ecNumber evidence="2">6.1.1.7</ecNumber>
    </recommendedName>
    <alternativeName>
        <fullName evidence="11">Alanyl-tRNA synthetase</fullName>
    </alternativeName>
</protein>
<evidence type="ECO:0000313" key="13">
    <source>
        <dbReference type="EMBL" id="EIJ34454.1"/>
    </source>
</evidence>
<dbReference type="InterPro" id="IPR018164">
    <property type="entry name" value="Ala-tRNA-synth_IIc_N"/>
</dbReference>
<dbReference type="GO" id="GO:0005829">
    <property type="term" value="C:cytosol"/>
    <property type="evidence" value="ECO:0007669"/>
    <property type="project" value="TreeGrafter"/>
</dbReference>
<organism evidence="13 14">
    <name type="scientific">Thiothrix nivea (strain ATCC 35100 / DSM 5205 / JP2)</name>
    <dbReference type="NCBI Taxonomy" id="870187"/>
    <lineage>
        <taxon>Bacteria</taxon>
        <taxon>Pseudomonadati</taxon>
        <taxon>Pseudomonadota</taxon>
        <taxon>Gammaproteobacteria</taxon>
        <taxon>Thiotrichales</taxon>
        <taxon>Thiotrichaceae</taxon>
        <taxon>Thiothrix</taxon>
    </lineage>
</organism>
<dbReference type="PANTHER" id="PTHR11777">
    <property type="entry name" value="ALANYL-TRNA SYNTHETASE"/>
    <property type="match status" value="1"/>
</dbReference>
<evidence type="ECO:0000256" key="11">
    <source>
        <dbReference type="ARBA" id="ARBA00032577"/>
    </source>
</evidence>
<dbReference type="InterPro" id="IPR018162">
    <property type="entry name" value="Ala-tRNA-ligase_IIc_anticod-bd"/>
</dbReference>
<dbReference type="InterPro" id="IPR002318">
    <property type="entry name" value="Ala-tRNA-lgiase_IIc"/>
</dbReference>
<keyword evidence="4" id="KW-0820">tRNA-binding</keyword>
<dbReference type="PANTHER" id="PTHR11777:SF9">
    <property type="entry name" value="ALANINE--TRNA LIGASE, CYTOPLASMIC"/>
    <property type="match status" value="1"/>
</dbReference>
<evidence type="ECO:0000256" key="3">
    <source>
        <dbReference type="ARBA" id="ARBA00017959"/>
    </source>
</evidence>
<dbReference type="InterPro" id="IPR045864">
    <property type="entry name" value="aa-tRNA-synth_II/BPL/LPL"/>
</dbReference>
<dbReference type="InterPro" id="IPR018165">
    <property type="entry name" value="Ala-tRNA-synth_IIc_core"/>
</dbReference>
<evidence type="ECO:0000256" key="10">
    <source>
        <dbReference type="ARBA" id="ARBA00023146"/>
    </source>
</evidence>
<dbReference type="GO" id="GO:0002161">
    <property type="term" value="F:aminoacyl-tRNA deacylase activity"/>
    <property type="evidence" value="ECO:0007669"/>
    <property type="project" value="TreeGrafter"/>
</dbReference>
<dbReference type="GO" id="GO:0005524">
    <property type="term" value="F:ATP binding"/>
    <property type="evidence" value="ECO:0007669"/>
    <property type="project" value="UniProtKB-KW"/>
</dbReference>
<keyword evidence="14" id="KW-1185">Reference proteome</keyword>
<sequence length="387" mass="44234">MTPEQNRNTMDCDAISEAFLSLHAQDGFSRLPPSSLLHDSVPMSFVMSAGLIQVENDLEKIVEQTGGKFAFTQPCFRHFDMKQVGTDPTRLSLFHMSAAFHIGCSERETVLPRLWHFLTDVLGLEKERLWVTYLDDGEFGRDEASYRCWRELGVDTSRLVGLDQEHCFWRQRSTGQIASDGKKCGPHTEVFYERPEVVCAACENREKAPGTCRCGRFVEISNSLFIENYIGDDGKLIPAETVFAECVLGLERVEMVLRELPSVYHAHRFSTWQEQLSDIGVTSAGYTTQKDIHTIFDHLYAFLKLTADGAPAPGKGGRKYIMRKLAREAMERTEDNHWDTLKFLALVASDQPTALEHLLEEYQRFIKNRRTQTQQKSNKQHRMVKTI</sequence>
<evidence type="ECO:0000259" key="12">
    <source>
        <dbReference type="PROSITE" id="PS50860"/>
    </source>
</evidence>
<evidence type="ECO:0000256" key="2">
    <source>
        <dbReference type="ARBA" id="ARBA00013168"/>
    </source>
</evidence>
<dbReference type="AlphaFoldDB" id="A0A656HEN7"/>
<dbReference type="EC" id="6.1.1.7" evidence="2"/>
<evidence type="ECO:0000256" key="5">
    <source>
        <dbReference type="ARBA" id="ARBA00022598"/>
    </source>
</evidence>
<dbReference type="GO" id="GO:0004813">
    <property type="term" value="F:alanine-tRNA ligase activity"/>
    <property type="evidence" value="ECO:0007669"/>
    <property type="project" value="UniProtKB-EC"/>
</dbReference>
<name>A0A656HEN7_THINJ</name>
<keyword evidence="10 13" id="KW-0030">Aminoacyl-tRNA synthetase</keyword>
<accession>A0A656HEN7</accession>
<evidence type="ECO:0000256" key="7">
    <source>
        <dbReference type="ARBA" id="ARBA00022840"/>
    </source>
</evidence>
<comment type="similarity">
    <text evidence="1">Belongs to the class-II aminoacyl-tRNA synthetase family.</text>
</comment>
<evidence type="ECO:0000256" key="6">
    <source>
        <dbReference type="ARBA" id="ARBA00022741"/>
    </source>
</evidence>
<dbReference type="GO" id="GO:0000049">
    <property type="term" value="F:tRNA binding"/>
    <property type="evidence" value="ECO:0007669"/>
    <property type="project" value="UniProtKB-KW"/>
</dbReference>
<proteinExistence type="inferred from homology"/>
<reference evidence="14" key="1">
    <citation type="journal article" date="2011" name="Stand. Genomic Sci.">
        <title>Genome sequence of the filamentous, gliding Thiothrix nivea neotype strain (JP2(T)).</title>
        <authorList>
            <person name="Lapidus A."/>
            <person name="Nolan M."/>
            <person name="Lucas S."/>
            <person name="Glavina Del Rio T."/>
            <person name="Tice H."/>
            <person name="Cheng J.F."/>
            <person name="Tapia R."/>
            <person name="Han C."/>
            <person name="Goodwin L."/>
            <person name="Pitluck S."/>
            <person name="Liolios K."/>
            <person name="Pagani I."/>
            <person name="Ivanova N."/>
            <person name="Huntemann M."/>
            <person name="Mavromatis K."/>
            <person name="Mikhailova N."/>
            <person name="Pati A."/>
            <person name="Chen A."/>
            <person name="Palaniappan K."/>
            <person name="Land M."/>
            <person name="Brambilla E.M."/>
            <person name="Rohde M."/>
            <person name="Abt B."/>
            <person name="Verbarg S."/>
            <person name="Goker M."/>
            <person name="Bristow J."/>
            <person name="Eisen J.A."/>
            <person name="Markowitz V."/>
            <person name="Hugenholtz P."/>
            <person name="Kyrpides N.C."/>
            <person name="Klenk H.P."/>
            <person name="Woyke T."/>
        </authorList>
    </citation>
    <scope>NUCLEOTIDE SEQUENCE [LARGE SCALE GENOMIC DNA]</scope>
    <source>
        <strain evidence="14">ATCC 35100 / DSM 5205 / JP2</strain>
    </source>
</reference>
<evidence type="ECO:0000313" key="14">
    <source>
        <dbReference type="Proteomes" id="UP000005317"/>
    </source>
</evidence>
<gene>
    <name evidence="13" type="ORF">Thini_1878</name>
</gene>
<feature type="domain" description="Alanyl-transfer RNA synthetases family profile" evidence="12">
    <location>
        <begin position="10"/>
        <end position="387"/>
    </location>
</feature>
<dbReference type="OrthoDB" id="5622316at2"/>
<evidence type="ECO:0000256" key="8">
    <source>
        <dbReference type="ARBA" id="ARBA00022884"/>
    </source>
</evidence>
<keyword evidence="9" id="KW-0648">Protein biosynthesis</keyword>
<dbReference type="EMBL" id="JH651384">
    <property type="protein sequence ID" value="EIJ34454.1"/>
    <property type="molecule type" value="Genomic_DNA"/>
</dbReference>
<dbReference type="Pfam" id="PF01411">
    <property type="entry name" value="tRNA-synt_2c"/>
    <property type="match status" value="1"/>
</dbReference>
<evidence type="ECO:0000256" key="1">
    <source>
        <dbReference type="ARBA" id="ARBA00008226"/>
    </source>
</evidence>
<keyword evidence="6" id="KW-0547">Nucleotide-binding</keyword>
<dbReference type="GO" id="GO:0006419">
    <property type="term" value="P:alanyl-tRNA aminoacylation"/>
    <property type="evidence" value="ECO:0007669"/>
    <property type="project" value="InterPro"/>
</dbReference>
<dbReference type="Gene3D" id="3.30.930.10">
    <property type="entry name" value="Bira Bifunctional Protein, Domain 2"/>
    <property type="match status" value="1"/>
</dbReference>
<dbReference type="Proteomes" id="UP000005317">
    <property type="component" value="Unassembled WGS sequence"/>
</dbReference>
<dbReference type="SUPFAM" id="SSF55681">
    <property type="entry name" value="Class II aaRS and biotin synthetases"/>
    <property type="match status" value="1"/>
</dbReference>
<evidence type="ECO:0000256" key="4">
    <source>
        <dbReference type="ARBA" id="ARBA00022555"/>
    </source>
</evidence>
<dbReference type="PROSITE" id="PS50860">
    <property type="entry name" value="AA_TRNA_LIGASE_II_ALA"/>
    <property type="match status" value="1"/>
</dbReference>
<evidence type="ECO:0000256" key="9">
    <source>
        <dbReference type="ARBA" id="ARBA00022917"/>
    </source>
</evidence>
<keyword evidence="8" id="KW-0694">RNA-binding</keyword>
<dbReference type="SUPFAM" id="SSF101353">
    <property type="entry name" value="Putative anticodon-binding domain of alanyl-tRNA synthetase (AlaRS)"/>
    <property type="match status" value="1"/>
</dbReference>
<keyword evidence="5" id="KW-0436">Ligase</keyword>
<keyword evidence="7" id="KW-0067">ATP-binding</keyword>
<dbReference type="InterPro" id="IPR050058">
    <property type="entry name" value="Ala-tRNA_ligase"/>
</dbReference>